<dbReference type="InterPro" id="IPR009081">
    <property type="entry name" value="PP-bd_ACP"/>
</dbReference>
<evidence type="ECO:0000256" key="21">
    <source>
        <dbReference type="ARBA" id="ARBA00073623"/>
    </source>
</evidence>
<keyword evidence="28" id="KW-1185">Reference proteome</keyword>
<comment type="cofactor">
    <cofactor evidence="1">
        <name>NADP(+)</name>
        <dbReference type="ChEBI" id="CHEBI:58349"/>
    </cofactor>
</comment>
<dbReference type="InterPro" id="IPR016039">
    <property type="entry name" value="Thiolase-like"/>
</dbReference>
<evidence type="ECO:0000256" key="2">
    <source>
        <dbReference type="ARBA" id="ARBA00001957"/>
    </source>
</evidence>
<dbReference type="CDD" id="cd19531">
    <property type="entry name" value="LCL_NRPS-like"/>
    <property type="match status" value="3"/>
</dbReference>
<dbReference type="PANTHER" id="PTHR45527">
    <property type="entry name" value="NONRIBOSOMAL PEPTIDE SYNTHETASE"/>
    <property type="match status" value="1"/>
</dbReference>
<dbReference type="GO" id="GO:0006633">
    <property type="term" value="P:fatty acid biosynthetic process"/>
    <property type="evidence" value="ECO:0007669"/>
    <property type="project" value="InterPro"/>
</dbReference>
<comment type="catalytic activity">
    <reaction evidence="16">
        <text>19-(4-hydroxyphenyl)nonadecanoyl-[(phenol)carboxyphthiodiolenone synthase] + 2 (S)-methylmalonyl-CoA + 3 malonyl-CoA + 5 NADPH + 10 H(+) = C37-(phenol)carboxyphthiodiolenone-[(phenol)carboxyphthiodiolenone synthase] + 5 CO2 + 5 NADP(+) + 5 CoA + 2 H2O</text>
        <dbReference type="Rhea" id="RHEA:57760"/>
        <dbReference type="Rhea" id="RHEA-COMP:14273"/>
        <dbReference type="Rhea" id="RHEA-COMP:14990"/>
        <dbReference type="ChEBI" id="CHEBI:15377"/>
        <dbReference type="ChEBI" id="CHEBI:15378"/>
        <dbReference type="ChEBI" id="CHEBI:16526"/>
        <dbReference type="ChEBI" id="CHEBI:57287"/>
        <dbReference type="ChEBI" id="CHEBI:57327"/>
        <dbReference type="ChEBI" id="CHEBI:57384"/>
        <dbReference type="ChEBI" id="CHEBI:57783"/>
        <dbReference type="ChEBI" id="CHEBI:58349"/>
        <dbReference type="ChEBI" id="CHEBI:133301"/>
        <dbReference type="ChEBI" id="CHEBI:142260"/>
        <dbReference type="EC" id="2.3.1.292"/>
    </reaction>
</comment>
<comment type="cofactor">
    <cofactor evidence="2">
        <name>pantetheine 4'-phosphate</name>
        <dbReference type="ChEBI" id="CHEBI:47942"/>
    </cofactor>
</comment>
<dbReference type="InterPro" id="IPR001242">
    <property type="entry name" value="Condensation_dom"/>
</dbReference>
<keyword evidence="12" id="KW-0045">Antibiotic biosynthesis</keyword>
<dbReference type="RefSeq" id="WP_149402864.1">
    <property type="nucleotide sequence ID" value="NZ_BIXY01000055.1"/>
</dbReference>
<dbReference type="InterPro" id="IPR014043">
    <property type="entry name" value="Acyl_transferase_dom"/>
</dbReference>
<evidence type="ECO:0000313" key="27">
    <source>
        <dbReference type="EMBL" id="GCF09960.1"/>
    </source>
</evidence>
<dbReference type="GO" id="GO:0031177">
    <property type="term" value="F:phosphopantetheine binding"/>
    <property type="evidence" value="ECO:0007669"/>
    <property type="project" value="InterPro"/>
</dbReference>
<dbReference type="Gene3D" id="3.40.366.10">
    <property type="entry name" value="Malonyl-Coenzyme A Acyl Carrier Protein, domain 2"/>
    <property type="match status" value="1"/>
</dbReference>
<comment type="catalytic activity">
    <reaction evidence="15">
        <text>17-(4-hydroxyphenyl)heptadecanoyl-[(phenol)carboxyphthiodiolenone synthase] + 2 (S)-methylmalonyl-CoA + 3 malonyl-CoA + 5 NADPH + 10 H(+) = C35-(phenol)carboxyphthiodiolenone-[(phenol)carboxyphthiodiolenone synthase] + 5 CO2 + 5 NADP(+) + 5 CoA + 2 H2O</text>
        <dbReference type="Rhea" id="RHEA:57756"/>
        <dbReference type="Rhea" id="RHEA-COMP:14272"/>
        <dbReference type="Rhea" id="RHEA-COMP:14989"/>
        <dbReference type="ChEBI" id="CHEBI:15377"/>
        <dbReference type="ChEBI" id="CHEBI:15378"/>
        <dbReference type="ChEBI" id="CHEBI:16526"/>
        <dbReference type="ChEBI" id="CHEBI:57287"/>
        <dbReference type="ChEBI" id="CHEBI:57327"/>
        <dbReference type="ChEBI" id="CHEBI:57384"/>
        <dbReference type="ChEBI" id="CHEBI:57783"/>
        <dbReference type="ChEBI" id="CHEBI:58349"/>
        <dbReference type="ChEBI" id="CHEBI:133300"/>
        <dbReference type="ChEBI" id="CHEBI:142259"/>
        <dbReference type="EC" id="2.3.1.292"/>
    </reaction>
</comment>
<evidence type="ECO:0000313" key="28">
    <source>
        <dbReference type="Proteomes" id="UP000322530"/>
    </source>
</evidence>
<dbReference type="SMART" id="SM00825">
    <property type="entry name" value="PKS_KS"/>
    <property type="match status" value="1"/>
</dbReference>
<dbReference type="Pfam" id="PF00109">
    <property type="entry name" value="ketoacyl-synt"/>
    <property type="match status" value="1"/>
</dbReference>
<dbReference type="GO" id="GO:0044550">
    <property type="term" value="P:secondary metabolite biosynthetic process"/>
    <property type="evidence" value="ECO:0007669"/>
    <property type="project" value="TreeGrafter"/>
</dbReference>
<dbReference type="InterPro" id="IPR001227">
    <property type="entry name" value="Ac_transferase_dom_sf"/>
</dbReference>
<dbReference type="InterPro" id="IPR036736">
    <property type="entry name" value="ACP-like_sf"/>
</dbReference>
<dbReference type="PROSITE" id="PS00606">
    <property type="entry name" value="KS3_1"/>
    <property type="match status" value="1"/>
</dbReference>
<keyword evidence="9" id="KW-0521">NADP</keyword>
<reference evidence="27 28" key="1">
    <citation type="submission" date="2019-01" db="EMBL/GenBank/DDBJ databases">
        <title>Draft genome sequence of Dictyobacter sp. Uno17.</title>
        <authorList>
            <person name="Wang C.M."/>
            <person name="Zheng Y."/>
            <person name="Sakai Y."/>
            <person name="Abe K."/>
            <person name="Yokota A."/>
            <person name="Yabe S."/>
        </authorList>
    </citation>
    <scope>NUCLEOTIDE SEQUENCE [LARGE SCALE GENOMIC DNA]</scope>
    <source>
        <strain evidence="27 28">Uno17</strain>
    </source>
</reference>
<dbReference type="Gene3D" id="3.30.70.250">
    <property type="entry name" value="Malonyl-CoA ACP transacylase, ACP-binding"/>
    <property type="match status" value="1"/>
</dbReference>
<dbReference type="InterPro" id="IPR020845">
    <property type="entry name" value="AMP-binding_CS"/>
</dbReference>
<evidence type="ECO:0000256" key="11">
    <source>
        <dbReference type="ARBA" id="ARBA00023098"/>
    </source>
</evidence>
<evidence type="ECO:0000256" key="6">
    <source>
        <dbReference type="ARBA" id="ARBA00022679"/>
    </source>
</evidence>
<dbReference type="CDD" id="cd00833">
    <property type="entry name" value="PKS"/>
    <property type="match status" value="1"/>
</dbReference>
<keyword evidence="4" id="KW-0596">Phosphopantetheine</keyword>
<feature type="domain" description="Carrier" evidence="25">
    <location>
        <begin position="3062"/>
        <end position="3136"/>
    </location>
</feature>
<evidence type="ECO:0000259" key="25">
    <source>
        <dbReference type="PROSITE" id="PS50075"/>
    </source>
</evidence>
<keyword evidence="8" id="KW-0276">Fatty acid metabolism</keyword>
<dbReference type="GO" id="GO:0016491">
    <property type="term" value="F:oxidoreductase activity"/>
    <property type="evidence" value="ECO:0007669"/>
    <property type="project" value="UniProtKB-KW"/>
</dbReference>
<dbReference type="PROSITE" id="PS50075">
    <property type="entry name" value="CARRIER"/>
    <property type="match status" value="4"/>
</dbReference>
<name>A0A5A5TEH4_9CHLR</name>
<dbReference type="GO" id="GO:0043041">
    <property type="term" value="P:amino acid activation for nonribosomal peptide biosynthetic process"/>
    <property type="evidence" value="ECO:0007669"/>
    <property type="project" value="UniProtKB-ARBA"/>
</dbReference>
<dbReference type="InterPro" id="IPR010071">
    <property type="entry name" value="AA_adenyl_dom"/>
</dbReference>
<dbReference type="CDD" id="cd12116">
    <property type="entry name" value="A_NRPS_Ta1_like"/>
    <property type="match status" value="1"/>
</dbReference>
<dbReference type="InterPro" id="IPR016035">
    <property type="entry name" value="Acyl_Trfase/lysoPLipase"/>
</dbReference>
<dbReference type="SUPFAM" id="SSF55048">
    <property type="entry name" value="Probable ACP-binding domain of malonyl-CoA ACP transacylase"/>
    <property type="match status" value="1"/>
</dbReference>
<evidence type="ECO:0000256" key="8">
    <source>
        <dbReference type="ARBA" id="ARBA00022832"/>
    </source>
</evidence>
<dbReference type="InterPro" id="IPR006162">
    <property type="entry name" value="Ppantetheine_attach_site"/>
</dbReference>
<comment type="catalytic activity">
    <reaction evidence="18">
        <text>icosanoyl-[(phenol)carboxyphthiodiolenone synthase] + 2 (S)-methylmalonyl-CoA + 3 malonyl-CoA + 5 NADPH + 10 H(+) = C32-carboxyphthiodiolenone-[(phenol)carboxyphthiodiolenone synthase] + 5 CO2 + 5 NADP(+) + 5 CoA + 2 H2O</text>
        <dbReference type="Rhea" id="RHEA:57748"/>
        <dbReference type="Rhea" id="RHEA-COMP:14985"/>
        <dbReference type="Rhea" id="RHEA-COMP:14986"/>
        <dbReference type="ChEBI" id="CHEBI:15377"/>
        <dbReference type="ChEBI" id="CHEBI:15378"/>
        <dbReference type="ChEBI" id="CHEBI:16526"/>
        <dbReference type="ChEBI" id="CHEBI:57287"/>
        <dbReference type="ChEBI" id="CHEBI:57327"/>
        <dbReference type="ChEBI" id="CHEBI:57384"/>
        <dbReference type="ChEBI" id="CHEBI:57783"/>
        <dbReference type="ChEBI" id="CHEBI:58349"/>
        <dbReference type="ChEBI" id="CHEBI:87848"/>
        <dbReference type="ChEBI" id="CHEBI:142236"/>
        <dbReference type="EC" id="2.3.1.292"/>
    </reaction>
</comment>
<evidence type="ECO:0000256" key="24">
    <source>
        <dbReference type="ARBA" id="ARBA00084020"/>
    </source>
</evidence>
<organism evidence="27 28">
    <name type="scientific">Dictyobacter arantiisoli</name>
    <dbReference type="NCBI Taxonomy" id="2014874"/>
    <lineage>
        <taxon>Bacteria</taxon>
        <taxon>Bacillati</taxon>
        <taxon>Chloroflexota</taxon>
        <taxon>Ktedonobacteria</taxon>
        <taxon>Ktedonobacterales</taxon>
        <taxon>Dictyobacteraceae</taxon>
        <taxon>Dictyobacter</taxon>
    </lineage>
</organism>
<protein>
    <recommendedName>
        <fullName evidence="21">Phenolphthiocerol/phthiocerol polyketide synthase subunit E</fullName>
        <ecNumber evidence="20">2.3.1.292</ecNumber>
    </recommendedName>
    <alternativeName>
        <fullName evidence="23">(Phenol)carboxyphthiodiolenone synthase subunit E</fullName>
    </alternativeName>
    <alternativeName>
        <fullName evidence="24">Beta-ketoacyl-acyl-carrier-protein synthase I</fullName>
    </alternativeName>
    <alternativeName>
        <fullName evidence="22">Phthiocerol synthesis polyketide synthase type I PpsE</fullName>
    </alternativeName>
</protein>
<evidence type="ECO:0000256" key="20">
    <source>
        <dbReference type="ARBA" id="ARBA00066974"/>
    </source>
</evidence>
<dbReference type="EMBL" id="BIXY01000055">
    <property type="protein sequence ID" value="GCF09960.1"/>
    <property type="molecule type" value="Genomic_DNA"/>
</dbReference>
<dbReference type="InterPro" id="IPR023213">
    <property type="entry name" value="CAT-like_dom_sf"/>
</dbReference>
<dbReference type="CDD" id="cd19543">
    <property type="entry name" value="DCL_NRPS"/>
    <property type="match status" value="1"/>
</dbReference>
<dbReference type="FunFam" id="1.10.1200.10:FF:000016">
    <property type="entry name" value="Non-ribosomal peptide synthase"/>
    <property type="match status" value="2"/>
</dbReference>
<dbReference type="Gene3D" id="3.30.300.30">
    <property type="match status" value="2"/>
</dbReference>
<dbReference type="PROSITE" id="PS00455">
    <property type="entry name" value="AMP_BINDING"/>
    <property type="match status" value="2"/>
</dbReference>
<dbReference type="InterPro" id="IPR025110">
    <property type="entry name" value="AMP-bd_C"/>
</dbReference>
<dbReference type="FunFam" id="3.40.50.980:FF:000001">
    <property type="entry name" value="Non-ribosomal peptide synthetase"/>
    <property type="match status" value="2"/>
</dbReference>
<dbReference type="Gene3D" id="3.40.50.980">
    <property type="match status" value="4"/>
</dbReference>
<dbReference type="OrthoDB" id="51171at2"/>
<dbReference type="Pfam" id="PF02801">
    <property type="entry name" value="Ketoacyl-synt_C"/>
    <property type="match status" value="1"/>
</dbReference>
<dbReference type="Gene3D" id="3.30.559.10">
    <property type="entry name" value="Chloramphenicol acetyltransferase-like domain"/>
    <property type="match status" value="5"/>
</dbReference>
<dbReference type="Gene3D" id="1.10.1200.10">
    <property type="entry name" value="ACP-like"/>
    <property type="match status" value="4"/>
</dbReference>
<dbReference type="GO" id="GO:0034081">
    <property type="term" value="C:polyketide synthase complex"/>
    <property type="evidence" value="ECO:0007669"/>
    <property type="project" value="UniProtKB-ARBA"/>
</dbReference>
<dbReference type="FunFam" id="3.30.559.30:FF:000001">
    <property type="entry name" value="Non-ribosomal peptide synthetase"/>
    <property type="match status" value="1"/>
</dbReference>
<dbReference type="InterPro" id="IPR010060">
    <property type="entry name" value="NRPS_synth"/>
</dbReference>
<dbReference type="FunFam" id="3.30.559.10:FF:000012">
    <property type="entry name" value="Non-ribosomal peptide synthetase"/>
    <property type="match status" value="2"/>
</dbReference>
<proteinExistence type="inferred from homology"/>
<dbReference type="SUPFAM" id="SSF53901">
    <property type="entry name" value="Thiolase-like"/>
    <property type="match status" value="1"/>
</dbReference>
<dbReference type="PANTHER" id="PTHR45527:SF14">
    <property type="entry name" value="PLIPASTATIN SYNTHASE SUBUNIT B"/>
    <property type="match status" value="1"/>
</dbReference>
<dbReference type="Gene3D" id="3.30.559.30">
    <property type="entry name" value="Nonribosomal peptide synthetase, condensation domain"/>
    <property type="match status" value="5"/>
</dbReference>
<feature type="domain" description="Carrier" evidence="25">
    <location>
        <begin position="1993"/>
        <end position="2068"/>
    </location>
</feature>
<dbReference type="InterPro" id="IPR014030">
    <property type="entry name" value="Ketoacyl_synth_N"/>
</dbReference>
<dbReference type="FunFam" id="3.40.47.10:FF:000042">
    <property type="entry name" value="Polyketide synthase Pks13"/>
    <property type="match status" value="1"/>
</dbReference>
<dbReference type="GO" id="GO:0005829">
    <property type="term" value="C:cytosol"/>
    <property type="evidence" value="ECO:0007669"/>
    <property type="project" value="TreeGrafter"/>
</dbReference>
<evidence type="ECO:0000256" key="23">
    <source>
        <dbReference type="ARBA" id="ARBA00078169"/>
    </source>
</evidence>
<keyword evidence="7" id="KW-0677">Repeat</keyword>
<dbReference type="SUPFAM" id="SSF52777">
    <property type="entry name" value="CoA-dependent acyltransferases"/>
    <property type="match status" value="10"/>
</dbReference>
<evidence type="ECO:0000256" key="17">
    <source>
        <dbReference type="ARBA" id="ARBA00052119"/>
    </source>
</evidence>
<dbReference type="GO" id="GO:0017000">
    <property type="term" value="P:antibiotic biosynthetic process"/>
    <property type="evidence" value="ECO:0007669"/>
    <property type="project" value="UniProtKB-KW"/>
</dbReference>
<dbReference type="GO" id="GO:0004315">
    <property type="term" value="F:3-oxoacyl-[acyl-carrier-protein] synthase activity"/>
    <property type="evidence" value="ECO:0007669"/>
    <property type="project" value="InterPro"/>
</dbReference>
<dbReference type="CDD" id="cd19534">
    <property type="entry name" value="E_NRPS"/>
    <property type="match status" value="1"/>
</dbReference>
<dbReference type="FunFam" id="2.30.38.10:FF:000001">
    <property type="entry name" value="Non-ribosomal peptide synthetase PvdI"/>
    <property type="match status" value="2"/>
</dbReference>
<keyword evidence="6" id="KW-0808">Transferase</keyword>
<dbReference type="InterPro" id="IPR045851">
    <property type="entry name" value="AMP-bd_C_sf"/>
</dbReference>
<evidence type="ECO:0000256" key="1">
    <source>
        <dbReference type="ARBA" id="ARBA00001937"/>
    </source>
</evidence>
<dbReference type="SMART" id="SM00827">
    <property type="entry name" value="PKS_AT"/>
    <property type="match status" value="1"/>
</dbReference>
<evidence type="ECO:0000256" key="18">
    <source>
        <dbReference type="ARBA" id="ARBA00052745"/>
    </source>
</evidence>
<dbReference type="SUPFAM" id="SSF56801">
    <property type="entry name" value="Acetyl-CoA synthetase-like"/>
    <property type="match status" value="2"/>
</dbReference>
<dbReference type="SUPFAM" id="SSF52151">
    <property type="entry name" value="FabD/lysophospholipase-like"/>
    <property type="match status" value="1"/>
</dbReference>
<dbReference type="Pfam" id="PF00550">
    <property type="entry name" value="PP-binding"/>
    <property type="match status" value="4"/>
</dbReference>
<dbReference type="SUPFAM" id="SSF47336">
    <property type="entry name" value="ACP-like"/>
    <property type="match status" value="4"/>
</dbReference>
<dbReference type="SMART" id="SM00823">
    <property type="entry name" value="PKS_PP"/>
    <property type="match status" value="4"/>
</dbReference>
<accession>A0A5A5TEH4</accession>
<evidence type="ECO:0000256" key="13">
    <source>
        <dbReference type="ARBA" id="ARBA00023268"/>
    </source>
</evidence>
<dbReference type="FunFam" id="3.30.300.30:FF:000010">
    <property type="entry name" value="Enterobactin synthetase component F"/>
    <property type="match status" value="2"/>
</dbReference>
<evidence type="ECO:0000256" key="3">
    <source>
        <dbReference type="ARBA" id="ARBA00006432"/>
    </source>
</evidence>
<dbReference type="InterPro" id="IPR020841">
    <property type="entry name" value="PKS_Beta-ketoAc_synthase_dom"/>
</dbReference>
<keyword evidence="10" id="KW-0560">Oxidoreductase</keyword>
<comment type="caution">
    <text evidence="27">The sequence shown here is derived from an EMBL/GenBank/DDBJ whole genome shotgun (WGS) entry which is preliminary data.</text>
</comment>
<evidence type="ECO:0000256" key="15">
    <source>
        <dbReference type="ARBA" id="ARBA00050973"/>
    </source>
</evidence>
<evidence type="ECO:0000256" key="4">
    <source>
        <dbReference type="ARBA" id="ARBA00022450"/>
    </source>
</evidence>
<evidence type="ECO:0000256" key="12">
    <source>
        <dbReference type="ARBA" id="ARBA00023194"/>
    </source>
</evidence>
<dbReference type="Gene3D" id="3.40.47.10">
    <property type="match status" value="1"/>
</dbReference>
<keyword evidence="5" id="KW-0597">Phosphoprotein</keyword>
<keyword evidence="13" id="KW-0511">Multifunctional enzyme</keyword>
<dbReference type="NCBIfam" id="TIGR01733">
    <property type="entry name" value="AA-adenyl-dom"/>
    <property type="match status" value="2"/>
</dbReference>
<dbReference type="Gene3D" id="3.30.70.3290">
    <property type="match status" value="1"/>
</dbReference>
<sequence length="4633" mass="519569">MTQGELNGLEVAIVGLAGRFPGAKNVAEYWQNLREGIDTISSFSTDELLSAGIDLKQANDPAYVRRGGVIDDIDLFDAAFFGYSPREAAFLDPQQRLFLECAEEALENAGYDARSYREAIGVYAGIGLNTYFLRNLHHLQNWSNSNDIFQMITANDKDFLASRVAYKLNLRGPALVVQTACSTSLVAVHMAVRALVGGECSMALAGGVTIRVPQKAGYHYQEGGILSADGYCRAFDAQAQGTVSSNGVGIVVLKRLEDALADHDHIYAVIKGSAINNDGSSKVGYTAPGIQGQIRVIQDAQLVADIDAESIGYIETHGTGTANGDPIEIAALTEAFRSQTSKKNFCAIGSVKTNIGHLDAASGIAGLIKTIYSLQQGILLPSLHFHSPNPALQLESSPFYVNKDLRAWTTEENVPRRAGVSSFGIGGTNAHVLLEEAPVTEDDTRSVRPHQLIVLSARTENALKQASINLAAHIHQQPELELADIAYTLQVGRPLFHYRQALVCHTVEDVARELESENALHLMRASIAATETSVVFMFPGQGTQYIDMGRDLYRTEAVFRAELDRCAELLRSYLGVDLREALYLSDESKREEFSQRLTQTWLTQPALFAVEYALAKQWESWGVHPAAMIGHSIGEYVAACLAGVFSLEDALQLVTARGRLMQQLPEASMLAITLPAQELQALLTGRLSIAAINTHTQCVVAGPTVEIEGLMRQLQSREINCRLLHTSHAFHSILVEPIVDEYVALVRSIQLHSPQRPYISNVTGTWISAEEATDPDYWGLHIRQPVLFAAGIEKILQADLAVLLEVGPGRTLSTFARHQSQAFSGRSDYTIVPSLRRPTETLSDDEFMLTSLGRLWLAGVSIAWDEFHADELCYRVPLPAYPFERQRYWIDPLHYNVQEPDAQLSFVDEENTQEIHADSADTTLYPRPILPTPYVAPRNQLEATLAEMWQELLGIAQVGIYDSFFELGGHSLLATQLVSRLRAELQVSVPLRTIFEATTVAELGHLITEQPLTSMRAEELAQPIHPLEREGTLPLSYAQRRLWFMQQMEQDAGFLNIPLGIRLRGPLNLDVLQQSLQEITHRHESLRTTFALHDGMPEPLIASVLDVVLEVEDLQGLAGSERELALQQLATQMVRRPFDLEHGPLFRVTVFKLDPVEHVLLIAMHHCISDGWSFSVLLHELIDLYSAFSNGHPSPLEPLAVQYVDFAAWQQQWLQGDEVEQQLAYWRKQLGGPLPALELPTDHPRPAIQSYRGAHFPFQFPTTLTENIKALGQQEGATVFMLLLAAFQVICSRYSGQEDILIGTPIANRRRTEIEKLIGCFINTLVIRTDLAGNLSFRELLHSVREKTLEAYAHQDLPFEQVVEALQPDRDLSRSPIFQVMFMLQNVPFPPTEFADLQLHLIDIDNGATQFDLTFIVNEIDEHIAGLVEYNADLFEVETIRRMVDHWQGLLTSVVTDCAQHVKDVPLLTQAEQQHLQAWNSTGVEWEEPACVQDMFAAQVTRTPDAVALVWEGNVWTYAALNRAANRVASRLRALGVGPGKLVGICLERSAELVVALLGVLKSGGAYVPLDPAYPQERLTYMLRNSQATALLIREEFVDRFALNDTLACVELPLPADEESEEEELSVKMDGEALAYVIYTSGSTGTPKGVMISHRAMRNCFLSMAQQPGMTAADSVLAVTSFSFDIAALELLLPLMVGASTVIASREDAMDAFALLHLIETTQTSFMQATPATWRLLLNAGWQSRSMLKILCGGEALPLELAQQLGHRSDSVWNMYGPTETTIWSTISQICAENASISIGHPIANTQVYVLDPQGIEVPVGVAGELFIGGDGVAHGYWQLPVLTAERFVPDPFTDQPGARLYRTGDLVRRTADGALIYLNRLDFQVKVRGHRIELGEIETRLVQHPLLSECVVVVKEEREGDARLVAYIIPQTDAIVDARELRSFMQQSLPEYMIPAYFVPLERWPLTPNGKIDRKALPTPDFSDARVDFSSTPTTIIEEILLDVWAKVLQRAVPGTDASFFDLGGHSLLATQLLAQVRELFSLEVPLRSVFEAPTVAAFAALLDGLLRQGQDQHLSPLVPVKREPYLPASFAQQRLWFLEQLVPDTAAYHIPLAVRMRGPLNILALEQSIGELIRRHESLRTAFTMQDGQVKQSIHPFTAFSLPVLSLRTENAGERERELQALISAEILKLFDLTHPPLLRATLFSVHEEEHVLLVTMHHIISDGPSYNIFIDELMLYYASFARGDVPGIVQLPLQYADFVSWQNQWLSDERLDVQLTYWKQKLSKSVALELPTDHPRPATQTFNGADIVFTLPPSLTASLQALSRSEGVTLFMTLLATFQMLLATYTGQDDITVGTPVTNRNRTELEGLIGFFVNTLVLRTDLSHNPGFIELLARVRETCLEAYTHQDLPFEQIVDAIQPERDLSRSPIFQVMFMLQHAPDMDSFADLADLQLSLFPVGSQTSKFDLTLDLTVVGQTVHGRLEYATDLFDVQTMERLIGHWQTLLASVVANPNAPIASLPLLTAAEYQLCIEEWNATQSVYPAELCLHQLVEAQVERTPHQPAAIFEEEQLSYHELNQRANQLAHYLQTVGVGPEIRVGIYMEPSLEMLIAVLAVLKAGGGYIPLDRAYPSERIAFLLKDAGIALLLVQQRHADTVVSENQSTRIIPLDTLYSVLDQQPVDNPVSRVCPDNLAYILYTSGSTGIPKGVMISHKGLVNYLHWARQRYAVAEGSGAPVHSSLTFDLTVTSLFSPLISGRTTVLLPFERGVESLNAAFHKYHDFSLVKITPAHLALLSQQPDLRQYASSTRLFVIGGEQLLADKLAVWQELAPETKFINEYGPTETVVGCCIYQVPNAPRESGPVPIGRPIANTQIYLLNRYLQPVPPGIPGEIYIGGFGLARGYLNRPELTAERFIPNPFSAQAGSRLYRTGDLARYRPDGNLEFLGRNDHQVKVRGFRIELGEIEAVLSQHPDIRECAVLVQEDKPEVKRLVAYIVPRQMDMALSQTRLRDYIQQYLPDYMTPALFVQLERLPLSSNGKLDRDALPVPGEMKHEEGTTFVEPRTPAEQILARIWTEVLGIDRVSITDNFFALGGDSLLSMQIIARAAQANLRLTPRQIFQQQTIEALAAVVNTYSPFQAEQGLVEGPVQLTPIQHWFFEQKLNEPYHWNQSALLQLAEPCDPVILEKAMRELVEHHDALRMRFTQLDETWQQTNGGQAEASYKFTYVDFAGESSDYQKKMIMATHALASMDFDLAQGPLLSVVFFDLGPQQASLLLICIHHLIVDNVSWQILLADLQIAYQSLIQHKQPQFPPKTTSYQSWAQQLLRYAQSEEVIQEQAFWLEENYGVVPHAPLDFPVEAISNTVASGRTYSLSLSQEETSDLLANVSRAHQVPMNDIVLAMLALICARWIGTDCIHIDTEGHGREEISDEIDVSRTVGWFTSIYPIYLQLSASSSESEALQRLQARLSHLPHKGFGYGALRYLNEDPELRQRFRMLPQADILLNYVGQIDQMISSATLFKDIYPSSEFDRSSSDKRPYLFEIISGIRDGKLYIDWKYSADTHHESTIERLASDFMQAVRTLMQHYRTMDVPPLVSNISRVPLTQEKFEQLLAELEVDAADIETIDTLSPAQQGMFYETLSAPGTGIHVEQWNSTLSGNLDVEAFRRAWQWVIDRHTIFRTSFIEDAGVELMQVTLRHVPFPIIQHDLRAFSSEEQVTYLDQYAKQDRNQGFKLSHAPLMRLTLFQLGHDTYRFILTYHHMLMDLWCHHLVIEEVFACYQAYCNKQSLQLEPSLPYTEYIAWLKKQDVAEAERFWRSSLHGFASPTVLGRITELSAPEIEKNHASELLMLSASTTAALQRVARQHRVTLNTLFQGTWALLLSRYGRTDDVLFGITVAGRPPELPGIETMIGLCINTLPLRIQLKPDGALWDWLQTIQYHNLDLRQYEYTPAGLIHTWSSVPGGQPLYESLLVVENFPESFFNLHTTIGNVTISKPELKGAQTQHALTLLVTVEKEELGVGCIYDQQRISQPMVERILGHFCLLLEQLASGIDQSLDTLRNLITDEQIPVVYPVARTLAMENDPPRTPVERLLVGIWQQVLGMQQVGIHANFLELGGHSLLATQLISRIRTTFQLDFPLRQLFEYPTIALLAEQLTQFTAQASSAVAPIVPVPRNQPLPLSLAQQRLWFLDQLIPERSVYNITRSLHIRGPLNISALMRSIEEIMQRHEILRTTFPARDGQAIQIIHPRVDLAWSEIDLAFCAEEKREVWVSTLIQDEVRKPLDLANGPLLRTLLLKLDREEHILVVTIHHIVFDVWSEGVFLHELAALYQAFTAGQSSPLTALPIQYADFAVWQRQWLQGDVLNDQIAYWQRQLQNASVLALPTDKARQARQGYQGAMKEFTLDGELSNVLNNLSRQEGVTLFMTLLAGFMTLLLRYTGQTDIVVGTDIANRTWTETEQLIGFFVNLLVLRGDLSRNPRFSDLLQQIRQMVLDAYAHQDLPFEKLINVLHLEREGGQTPLVRVLFVFQNIPWTMPSLDEITITPAPVEQDITRFELAFFMWETPEGLKGTINYSTDLFEHKTINDMITHFKTLLQNISAQPTAHLDTLKMYSEEAEKTKRASQLGRLKKKKI</sequence>
<dbReference type="Proteomes" id="UP000322530">
    <property type="component" value="Unassembled WGS sequence"/>
</dbReference>
<comment type="catalytic activity">
    <reaction evidence="17">
        <text>docosanoyl-[(phenol)carboxyphthiodiolenone synthase] + 2 (S)-methylmalonyl-CoA + 3 malonyl-CoA + 5 NADPH + 10 H(+) = C34-carboxyphthiodiolenone-[(phenol)carboxyphthiodiolenone synthase] + 5 CO2 + 5 NADP(+) + 5 CoA + 2 H2O</text>
        <dbReference type="Rhea" id="RHEA:57752"/>
        <dbReference type="Rhea" id="RHEA-COMP:14987"/>
        <dbReference type="Rhea" id="RHEA-COMP:14988"/>
        <dbReference type="ChEBI" id="CHEBI:15377"/>
        <dbReference type="ChEBI" id="CHEBI:15378"/>
        <dbReference type="ChEBI" id="CHEBI:16526"/>
        <dbReference type="ChEBI" id="CHEBI:57287"/>
        <dbReference type="ChEBI" id="CHEBI:57327"/>
        <dbReference type="ChEBI" id="CHEBI:57384"/>
        <dbReference type="ChEBI" id="CHEBI:57783"/>
        <dbReference type="ChEBI" id="CHEBI:58349"/>
        <dbReference type="ChEBI" id="CHEBI:142237"/>
        <dbReference type="ChEBI" id="CHEBI:142238"/>
        <dbReference type="EC" id="2.3.1.292"/>
    </reaction>
</comment>
<comment type="similarity">
    <text evidence="3">Belongs to the ATP-dependent AMP-binding enzyme family.</text>
</comment>
<evidence type="ECO:0000256" key="10">
    <source>
        <dbReference type="ARBA" id="ARBA00023002"/>
    </source>
</evidence>
<dbReference type="EC" id="2.3.1.292" evidence="20"/>
<dbReference type="Pfam" id="PF00501">
    <property type="entry name" value="AMP-binding"/>
    <property type="match status" value="2"/>
</dbReference>
<dbReference type="InterPro" id="IPR016036">
    <property type="entry name" value="Malonyl_transacylase_ACP-bd"/>
</dbReference>
<evidence type="ECO:0000259" key="26">
    <source>
        <dbReference type="PROSITE" id="PS52004"/>
    </source>
</evidence>
<feature type="domain" description="Carrier" evidence="25">
    <location>
        <begin position="936"/>
        <end position="1011"/>
    </location>
</feature>
<evidence type="ECO:0000256" key="16">
    <source>
        <dbReference type="ARBA" id="ARBA00051971"/>
    </source>
</evidence>
<dbReference type="PROSITE" id="PS00012">
    <property type="entry name" value="PHOSPHOPANTETHEINE"/>
    <property type="match status" value="4"/>
</dbReference>
<dbReference type="FunFam" id="3.40.50.12780:FF:000012">
    <property type="entry name" value="Non-ribosomal peptide synthetase"/>
    <property type="match status" value="2"/>
</dbReference>
<dbReference type="FunFam" id="1.10.1200.10:FF:000005">
    <property type="entry name" value="Nonribosomal peptide synthetase 1"/>
    <property type="match status" value="2"/>
</dbReference>
<dbReference type="InterPro" id="IPR014031">
    <property type="entry name" value="Ketoacyl_synth_C"/>
</dbReference>
<evidence type="ECO:0000256" key="9">
    <source>
        <dbReference type="ARBA" id="ARBA00022857"/>
    </source>
</evidence>
<dbReference type="Pfam" id="PF13193">
    <property type="entry name" value="AMP-binding_C"/>
    <property type="match status" value="2"/>
</dbReference>
<dbReference type="PROSITE" id="PS52004">
    <property type="entry name" value="KS3_2"/>
    <property type="match status" value="1"/>
</dbReference>
<dbReference type="Pfam" id="PF22621">
    <property type="entry name" value="CurL-like_PKS_C"/>
    <property type="match status" value="1"/>
</dbReference>
<dbReference type="InterPro" id="IPR018201">
    <property type="entry name" value="Ketoacyl_synth_AS"/>
</dbReference>
<comment type="similarity">
    <text evidence="14">In the C-terminal section; belongs to the NRP synthetase family.</text>
</comment>
<dbReference type="NCBIfam" id="NF003417">
    <property type="entry name" value="PRK04813.1"/>
    <property type="match status" value="2"/>
</dbReference>
<keyword evidence="11" id="KW-0443">Lipid metabolism</keyword>
<dbReference type="Gene3D" id="2.30.38.10">
    <property type="entry name" value="Luciferase, Domain 3"/>
    <property type="match status" value="2"/>
</dbReference>
<evidence type="ECO:0000256" key="14">
    <source>
        <dbReference type="ARBA" id="ARBA00029443"/>
    </source>
</evidence>
<evidence type="ECO:0000256" key="5">
    <source>
        <dbReference type="ARBA" id="ARBA00022553"/>
    </source>
</evidence>
<dbReference type="CDD" id="cd05930">
    <property type="entry name" value="A_NRPS"/>
    <property type="match status" value="1"/>
</dbReference>
<gene>
    <name evidence="27" type="ORF">KDI_35240</name>
</gene>
<evidence type="ECO:0000256" key="22">
    <source>
        <dbReference type="ARBA" id="ARBA00075053"/>
    </source>
</evidence>
<feature type="domain" description="Ketosynthase family 3 (KS3)" evidence="26">
    <location>
        <begin position="8"/>
        <end position="436"/>
    </location>
</feature>
<dbReference type="InterPro" id="IPR020806">
    <property type="entry name" value="PKS_PP-bd"/>
</dbReference>
<dbReference type="InterPro" id="IPR000873">
    <property type="entry name" value="AMP-dep_synth/lig_dom"/>
</dbReference>
<dbReference type="NCBIfam" id="TIGR01720">
    <property type="entry name" value="NRPS-para261"/>
    <property type="match status" value="1"/>
</dbReference>
<dbReference type="Pfam" id="PF00698">
    <property type="entry name" value="Acyl_transf_1"/>
    <property type="match status" value="1"/>
</dbReference>
<dbReference type="Pfam" id="PF00668">
    <property type="entry name" value="Condensation"/>
    <property type="match status" value="5"/>
</dbReference>
<evidence type="ECO:0000256" key="7">
    <source>
        <dbReference type="ARBA" id="ARBA00022737"/>
    </source>
</evidence>
<feature type="domain" description="Carrier" evidence="25">
    <location>
        <begin position="4084"/>
        <end position="4159"/>
    </location>
</feature>
<comment type="function">
    <text evidence="19">Part of the PpsABCDE complex involved in the biosynthesis of the lipid core common to phthiocerols and phenolphthiocerols by successive additions of malonyl-CoA or methylmalonyl-CoA extender units. PpsA can accept as substrate the activated forms of either icosanoyl (C20), docosanoyl (C22) or lignoceroyl (C24) groups from FadD26, or a (4-hydroxyphenyl)-C17 or (4-hydroxyphenyl)-C19 fatty acyl from FadD29. PpsA initiates the biosynthesis and extends its substrate using a malonyl-CoA extender unit. The PpsB and PpsC proteins add the second and third malonyl-CoA extender units. PpsD adds an (R)-methylmalonyl unit and PpsE adds a second (R)-methylmalonyl unit. The incorporation of the methylmalonyl units results in formation of two branched methyl groups in the elongated product.</text>
</comment>
<evidence type="ECO:0000256" key="19">
    <source>
        <dbReference type="ARBA" id="ARBA00058455"/>
    </source>
</evidence>